<dbReference type="EMBL" id="GGEC01068043">
    <property type="protein sequence ID" value="MBX48527.1"/>
    <property type="molecule type" value="Transcribed_RNA"/>
</dbReference>
<name>A0A2P2P1C6_RHIMU</name>
<sequence length="66" mass="7798">MEVDQIKEKLTKLSLNQLKLLKQKYGLKQTVNTTSRTWCKDYLRENIIAKHSKSLTSEYTHTITEK</sequence>
<accession>A0A2P2P1C6</accession>
<proteinExistence type="predicted"/>
<organism evidence="1">
    <name type="scientific">Rhizophora mucronata</name>
    <name type="common">Asiatic mangrove</name>
    <dbReference type="NCBI Taxonomy" id="61149"/>
    <lineage>
        <taxon>Eukaryota</taxon>
        <taxon>Viridiplantae</taxon>
        <taxon>Streptophyta</taxon>
        <taxon>Embryophyta</taxon>
        <taxon>Tracheophyta</taxon>
        <taxon>Spermatophyta</taxon>
        <taxon>Magnoliopsida</taxon>
        <taxon>eudicotyledons</taxon>
        <taxon>Gunneridae</taxon>
        <taxon>Pentapetalae</taxon>
        <taxon>rosids</taxon>
        <taxon>fabids</taxon>
        <taxon>Malpighiales</taxon>
        <taxon>Rhizophoraceae</taxon>
        <taxon>Rhizophora</taxon>
    </lineage>
</organism>
<dbReference type="AlphaFoldDB" id="A0A2P2P1C6"/>
<protein>
    <submittedName>
        <fullName evidence="1">Uncharacterized protein</fullName>
    </submittedName>
</protein>
<evidence type="ECO:0000313" key="1">
    <source>
        <dbReference type="EMBL" id="MBX48527.1"/>
    </source>
</evidence>
<reference evidence="1" key="1">
    <citation type="submission" date="2018-02" db="EMBL/GenBank/DDBJ databases">
        <title>Rhizophora mucronata_Transcriptome.</title>
        <authorList>
            <person name="Meera S.P."/>
            <person name="Sreeshan A."/>
            <person name="Augustine A."/>
        </authorList>
    </citation>
    <scope>NUCLEOTIDE SEQUENCE</scope>
    <source>
        <tissue evidence="1">Leaf</tissue>
    </source>
</reference>